<dbReference type="Pfam" id="PF00561">
    <property type="entry name" value="Abhydrolase_1"/>
    <property type="match status" value="1"/>
</dbReference>
<evidence type="ECO:0000313" key="3">
    <source>
        <dbReference type="Proteomes" id="UP001174208"/>
    </source>
</evidence>
<gene>
    <name evidence="2" type="ORF">P5G50_02660</name>
</gene>
<dbReference type="RefSeq" id="WP_301211460.1">
    <property type="nucleotide sequence ID" value="NZ_JAROCF010000001.1"/>
</dbReference>
<dbReference type="GO" id="GO:0016787">
    <property type="term" value="F:hydrolase activity"/>
    <property type="evidence" value="ECO:0007669"/>
    <property type="project" value="UniProtKB-KW"/>
</dbReference>
<evidence type="ECO:0000259" key="1">
    <source>
        <dbReference type="Pfam" id="PF00561"/>
    </source>
</evidence>
<reference evidence="2" key="1">
    <citation type="submission" date="2023-06" db="EMBL/GenBank/DDBJ databases">
        <title>MT1 and MT2 Draft Genomes of Novel Species.</title>
        <authorList>
            <person name="Venkateswaran K."/>
        </authorList>
    </citation>
    <scope>NUCLEOTIDE SEQUENCE</scope>
    <source>
        <strain evidence="2">F6_8S_P_1B</strain>
    </source>
</reference>
<dbReference type="InterPro" id="IPR029058">
    <property type="entry name" value="AB_hydrolase_fold"/>
</dbReference>
<dbReference type="EMBL" id="JAROCF010000001">
    <property type="protein sequence ID" value="MDN4613344.1"/>
    <property type="molecule type" value="Genomic_DNA"/>
</dbReference>
<protein>
    <submittedName>
        <fullName evidence="2">Alpha/beta fold hydrolase</fullName>
    </submittedName>
</protein>
<accession>A0ABT8K7D4</accession>
<evidence type="ECO:0000313" key="2">
    <source>
        <dbReference type="EMBL" id="MDN4613344.1"/>
    </source>
</evidence>
<dbReference type="InterPro" id="IPR000073">
    <property type="entry name" value="AB_hydrolase_1"/>
</dbReference>
<comment type="caution">
    <text evidence="2">The sequence shown here is derived from an EMBL/GenBank/DDBJ whole genome shotgun (WGS) entry which is preliminary data.</text>
</comment>
<proteinExistence type="predicted"/>
<dbReference type="PRINTS" id="PR00111">
    <property type="entry name" value="ABHYDROLASE"/>
</dbReference>
<keyword evidence="3" id="KW-1185">Reference proteome</keyword>
<keyword evidence="2" id="KW-0378">Hydrolase</keyword>
<dbReference type="Gene3D" id="3.40.50.1820">
    <property type="entry name" value="alpha/beta hydrolase"/>
    <property type="match status" value="1"/>
</dbReference>
<sequence length="260" mass="27826">MSDEQGRERERLRLHHRWFGDEDSPRPPLLLIHGGGSTIESNWGMLLPHLCSTRTVLAVELQGHGRTASGDGPASFEGSADDVAALLAELGVGPVDVLGFSNGGQVALLLAARHPERVRRLIAASAPFRRDGMIEGFWEGLAAGTFDDLPDVYRSADLAVSHDPGHARRMFELDQELMLGFQGFEEAVIASITAPTLVVGGDRDVVRADHFVELAGLLPDARLLIVPGGHGDYLGEVLAAGGDPRAMEATLPFLLAFLDA</sequence>
<dbReference type="Proteomes" id="UP001174208">
    <property type="component" value="Unassembled WGS sequence"/>
</dbReference>
<dbReference type="InterPro" id="IPR050471">
    <property type="entry name" value="AB_hydrolase"/>
</dbReference>
<dbReference type="SUPFAM" id="SSF53474">
    <property type="entry name" value="alpha/beta-Hydrolases"/>
    <property type="match status" value="1"/>
</dbReference>
<name>A0ABT8K7D4_9MICO</name>
<dbReference type="PANTHER" id="PTHR43433:SF5">
    <property type="entry name" value="AB HYDROLASE-1 DOMAIN-CONTAINING PROTEIN"/>
    <property type="match status" value="1"/>
</dbReference>
<organism evidence="2 3">
    <name type="scientific">Leifsonia williamsii</name>
    <dbReference type="NCBI Taxonomy" id="3035919"/>
    <lineage>
        <taxon>Bacteria</taxon>
        <taxon>Bacillati</taxon>
        <taxon>Actinomycetota</taxon>
        <taxon>Actinomycetes</taxon>
        <taxon>Micrococcales</taxon>
        <taxon>Microbacteriaceae</taxon>
        <taxon>Leifsonia</taxon>
    </lineage>
</organism>
<dbReference type="PANTHER" id="PTHR43433">
    <property type="entry name" value="HYDROLASE, ALPHA/BETA FOLD FAMILY PROTEIN"/>
    <property type="match status" value="1"/>
</dbReference>
<feature type="domain" description="AB hydrolase-1" evidence="1">
    <location>
        <begin position="27"/>
        <end position="169"/>
    </location>
</feature>